<evidence type="ECO:0008006" key="4">
    <source>
        <dbReference type="Google" id="ProtNLM"/>
    </source>
</evidence>
<dbReference type="SUPFAM" id="SSF63825">
    <property type="entry name" value="YWTD domain"/>
    <property type="match status" value="1"/>
</dbReference>
<feature type="compositionally biased region" description="Polar residues" evidence="1">
    <location>
        <begin position="199"/>
        <end position="210"/>
    </location>
</feature>
<comment type="caution">
    <text evidence="2">The sequence shown here is derived from an EMBL/GenBank/DDBJ whole genome shotgun (WGS) entry which is preliminary data.</text>
</comment>
<feature type="compositionally biased region" description="Polar residues" evidence="1">
    <location>
        <begin position="69"/>
        <end position="89"/>
    </location>
</feature>
<gene>
    <name evidence="2" type="ORF">Y5S_01494</name>
</gene>
<dbReference type="STRING" id="1177154.Y5S_01494"/>
<evidence type="ECO:0000313" key="2">
    <source>
        <dbReference type="EMBL" id="KGD65060.1"/>
    </source>
</evidence>
<dbReference type="AlphaFoldDB" id="A0A095URD3"/>
<dbReference type="PANTHER" id="PTHR24104:SF25">
    <property type="entry name" value="PROTEIN LIN-41"/>
    <property type="match status" value="1"/>
</dbReference>
<dbReference type="GO" id="GO:0000209">
    <property type="term" value="P:protein polyubiquitination"/>
    <property type="evidence" value="ECO:0007669"/>
    <property type="project" value="TreeGrafter"/>
</dbReference>
<feature type="region of interest" description="Disordered" evidence="1">
    <location>
        <begin position="185"/>
        <end position="210"/>
    </location>
</feature>
<dbReference type="GO" id="GO:0061630">
    <property type="term" value="F:ubiquitin protein ligase activity"/>
    <property type="evidence" value="ECO:0007669"/>
    <property type="project" value="TreeGrafter"/>
</dbReference>
<dbReference type="GO" id="GO:0043161">
    <property type="term" value="P:proteasome-mediated ubiquitin-dependent protein catabolic process"/>
    <property type="evidence" value="ECO:0007669"/>
    <property type="project" value="TreeGrafter"/>
</dbReference>
<reference evidence="2 3" key="1">
    <citation type="submission" date="2012-09" db="EMBL/GenBank/DDBJ databases">
        <title>Genome Sequence of alkane-degrading Bacterium Alcanivorax sp. 19-m-6.</title>
        <authorList>
            <person name="Lai Q."/>
            <person name="Shao Z."/>
        </authorList>
    </citation>
    <scope>NUCLEOTIDE SEQUENCE [LARGE SCALE GENOMIC DNA]</scope>
    <source>
        <strain evidence="2 3">19-m-6</strain>
    </source>
</reference>
<dbReference type="Proteomes" id="UP000029444">
    <property type="component" value="Unassembled WGS sequence"/>
</dbReference>
<dbReference type="PATRIC" id="fig|1177154.3.peg.1524"/>
<dbReference type="InterPro" id="IPR050952">
    <property type="entry name" value="TRIM-NHL_E3_ligases"/>
</dbReference>
<keyword evidence="3" id="KW-1185">Reference proteome</keyword>
<organism evidence="2 3">
    <name type="scientific">Alcanivorax nanhaiticus</name>
    <dbReference type="NCBI Taxonomy" id="1177154"/>
    <lineage>
        <taxon>Bacteria</taxon>
        <taxon>Pseudomonadati</taxon>
        <taxon>Pseudomonadota</taxon>
        <taxon>Gammaproteobacteria</taxon>
        <taxon>Oceanospirillales</taxon>
        <taxon>Alcanivoracaceae</taxon>
        <taxon>Alcanivorax</taxon>
    </lineage>
</organism>
<dbReference type="EMBL" id="ARXV01000005">
    <property type="protein sequence ID" value="KGD65060.1"/>
    <property type="molecule type" value="Genomic_DNA"/>
</dbReference>
<proteinExistence type="predicted"/>
<dbReference type="GO" id="GO:0008270">
    <property type="term" value="F:zinc ion binding"/>
    <property type="evidence" value="ECO:0007669"/>
    <property type="project" value="UniProtKB-KW"/>
</dbReference>
<feature type="compositionally biased region" description="Polar residues" evidence="1">
    <location>
        <begin position="7"/>
        <end position="23"/>
    </location>
</feature>
<accession>A0A095URD3</accession>
<evidence type="ECO:0000256" key="1">
    <source>
        <dbReference type="SAM" id="MobiDB-lite"/>
    </source>
</evidence>
<dbReference type="eggNOG" id="COG3391">
    <property type="taxonomic scope" value="Bacteria"/>
</dbReference>
<protein>
    <recommendedName>
        <fullName evidence="4">NHL repeat containing protein</fullName>
    </recommendedName>
</protein>
<evidence type="ECO:0000313" key="3">
    <source>
        <dbReference type="Proteomes" id="UP000029444"/>
    </source>
</evidence>
<feature type="region of interest" description="Disordered" evidence="1">
    <location>
        <begin position="330"/>
        <end position="351"/>
    </location>
</feature>
<dbReference type="PANTHER" id="PTHR24104">
    <property type="entry name" value="E3 UBIQUITIN-PROTEIN LIGASE NHLRC1-RELATED"/>
    <property type="match status" value="1"/>
</dbReference>
<dbReference type="Gene3D" id="2.120.10.30">
    <property type="entry name" value="TolB, C-terminal domain"/>
    <property type="match status" value="2"/>
</dbReference>
<feature type="region of interest" description="Disordered" evidence="1">
    <location>
        <begin position="68"/>
        <end position="89"/>
    </location>
</feature>
<sequence>MVIGQADFTSSSPNQGGTTAANTINNPYGSPAYDNGVLYLPDGGNNRILGFNALPTINNATADFVIGQTGDTQNTSGTSASAVDSPQSPSISDGQLFITDYFNNRALVYNPVPTTGPVSASLALGQADLTSNAEACSQTGMIAPESLSAAAGKLVVADTDNSRVLIWNNNSSLSNGSPADVVLGQNSFTNCTDNDDDQNGSPDAQPSNRTLAFPTGVWTDGNKLVVLDSDNNRALIWNSFPTTHFTPADIVLGQETFQNNTANDDNQDGVPEAKATARTLNFPYDGVDSDGTRLVITDSDNHRVLIWNQFPQVSFDPADEVIGQTDFFNNLPNDDDQDGLPDTQPSNRTLNEPTGVALIDSQTLIVGDRQNNRFLLFRK</sequence>
<name>A0A095URD3_9GAMM</name>
<feature type="region of interest" description="Disordered" evidence="1">
    <location>
        <begin position="1"/>
        <end position="23"/>
    </location>
</feature>
<dbReference type="InterPro" id="IPR011042">
    <property type="entry name" value="6-blade_b-propeller_TolB-like"/>
</dbReference>